<gene>
    <name evidence="2" type="ORF">EEDITHA_LOCUS17774</name>
</gene>
<feature type="region of interest" description="Disordered" evidence="1">
    <location>
        <begin position="21"/>
        <end position="62"/>
    </location>
</feature>
<dbReference type="Proteomes" id="UP001153954">
    <property type="component" value="Unassembled WGS sequence"/>
</dbReference>
<evidence type="ECO:0000313" key="2">
    <source>
        <dbReference type="EMBL" id="CAH2103234.1"/>
    </source>
</evidence>
<organism evidence="2 3">
    <name type="scientific">Euphydryas editha</name>
    <name type="common">Edith's checkerspot</name>
    <dbReference type="NCBI Taxonomy" id="104508"/>
    <lineage>
        <taxon>Eukaryota</taxon>
        <taxon>Metazoa</taxon>
        <taxon>Ecdysozoa</taxon>
        <taxon>Arthropoda</taxon>
        <taxon>Hexapoda</taxon>
        <taxon>Insecta</taxon>
        <taxon>Pterygota</taxon>
        <taxon>Neoptera</taxon>
        <taxon>Endopterygota</taxon>
        <taxon>Lepidoptera</taxon>
        <taxon>Glossata</taxon>
        <taxon>Ditrysia</taxon>
        <taxon>Papilionoidea</taxon>
        <taxon>Nymphalidae</taxon>
        <taxon>Nymphalinae</taxon>
        <taxon>Euphydryas</taxon>
    </lineage>
</organism>
<evidence type="ECO:0000256" key="1">
    <source>
        <dbReference type="SAM" id="MobiDB-lite"/>
    </source>
</evidence>
<keyword evidence="3" id="KW-1185">Reference proteome</keyword>
<name>A0AAU9UU79_EUPED</name>
<feature type="compositionally biased region" description="Basic residues" evidence="1">
    <location>
        <begin position="48"/>
        <end position="59"/>
    </location>
</feature>
<dbReference type="AlphaFoldDB" id="A0AAU9UU79"/>
<evidence type="ECO:0000313" key="3">
    <source>
        <dbReference type="Proteomes" id="UP001153954"/>
    </source>
</evidence>
<feature type="compositionally biased region" description="Polar residues" evidence="1">
    <location>
        <begin position="26"/>
        <end position="40"/>
    </location>
</feature>
<dbReference type="EMBL" id="CAKOGL010000026">
    <property type="protein sequence ID" value="CAH2103234.1"/>
    <property type="molecule type" value="Genomic_DNA"/>
</dbReference>
<comment type="caution">
    <text evidence="2">The sequence shown here is derived from an EMBL/GenBank/DDBJ whole genome shotgun (WGS) entry which is preliminary data.</text>
</comment>
<reference evidence="2" key="1">
    <citation type="submission" date="2022-03" db="EMBL/GenBank/DDBJ databases">
        <authorList>
            <person name="Tunstrom K."/>
        </authorList>
    </citation>
    <scope>NUCLEOTIDE SEQUENCE</scope>
</reference>
<proteinExistence type="predicted"/>
<protein>
    <submittedName>
        <fullName evidence="2">Uncharacterized protein</fullName>
    </submittedName>
</protein>
<accession>A0AAU9UU79</accession>
<sequence length="100" mass="11223">MRQKEEAESLRESDVAAAPVHLNGYGSVTTSEGIPLTSETGFKLTPQVKRKRSRPKQTWRRSVTAEMKNVGLSWPDIKLIAQDRARWQCTLVALCPNRGT</sequence>